<dbReference type="PANTHER" id="PTHR11692:SF0">
    <property type="entry name" value="BIFUNCTIONAL PURINE BIOSYNTHESIS PROTEIN ATIC"/>
    <property type="match status" value="1"/>
</dbReference>
<dbReference type="FunFam" id="3.40.140.20:FF:000002">
    <property type="entry name" value="Bifunctional purine biosynthesis protein PurH"/>
    <property type="match status" value="1"/>
</dbReference>
<dbReference type="CDD" id="cd01421">
    <property type="entry name" value="IMPCH"/>
    <property type="match status" value="1"/>
</dbReference>
<dbReference type="GO" id="GO:0003937">
    <property type="term" value="F:IMP cyclohydrolase activity"/>
    <property type="evidence" value="ECO:0007669"/>
    <property type="project" value="UniProtKB-UniRule"/>
</dbReference>
<dbReference type="Proteomes" id="UP000294368">
    <property type="component" value="Chromosome"/>
</dbReference>
<evidence type="ECO:0000256" key="3">
    <source>
        <dbReference type="ARBA" id="ARBA00007667"/>
    </source>
</evidence>
<gene>
    <name evidence="10 12" type="primary">purH</name>
    <name evidence="12" type="ORF">ERCIKOCA2762_502</name>
</gene>
<evidence type="ECO:0000256" key="1">
    <source>
        <dbReference type="ARBA" id="ARBA00004844"/>
    </source>
</evidence>
<keyword evidence="6 10" id="KW-0378">Hydrolase</keyword>
<evidence type="ECO:0000256" key="9">
    <source>
        <dbReference type="ARBA" id="ARBA00050687"/>
    </source>
</evidence>
<comment type="catalytic activity">
    <reaction evidence="8 10">
        <text>(6R)-10-formyltetrahydrofolate + 5-amino-1-(5-phospho-beta-D-ribosyl)imidazole-4-carboxamide = 5-formamido-1-(5-phospho-D-ribosyl)imidazole-4-carboxamide + (6S)-5,6,7,8-tetrahydrofolate</text>
        <dbReference type="Rhea" id="RHEA:22192"/>
        <dbReference type="ChEBI" id="CHEBI:57453"/>
        <dbReference type="ChEBI" id="CHEBI:58467"/>
        <dbReference type="ChEBI" id="CHEBI:58475"/>
        <dbReference type="ChEBI" id="CHEBI:195366"/>
        <dbReference type="EC" id="2.1.2.3"/>
    </reaction>
</comment>
<evidence type="ECO:0000256" key="6">
    <source>
        <dbReference type="ARBA" id="ARBA00022801"/>
    </source>
</evidence>
<dbReference type="Gene3D" id="3.40.50.1380">
    <property type="entry name" value="Methylglyoxal synthase-like domain"/>
    <property type="match status" value="1"/>
</dbReference>
<dbReference type="NCBIfam" id="NF002049">
    <property type="entry name" value="PRK00881.1"/>
    <property type="match status" value="1"/>
</dbReference>
<dbReference type="InterPro" id="IPR002695">
    <property type="entry name" value="PurH-like"/>
</dbReference>
<dbReference type="EC" id="3.5.4.10" evidence="10"/>
<protein>
    <recommendedName>
        <fullName evidence="10">Bifunctional purine biosynthesis protein PurH</fullName>
    </recommendedName>
    <domain>
        <recommendedName>
            <fullName evidence="10">Phosphoribosylaminoimidazolecarboxamide formyltransferase</fullName>
            <ecNumber evidence="10">2.1.2.3</ecNumber>
        </recommendedName>
        <alternativeName>
            <fullName evidence="10">AICAR transformylase</fullName>
        </alternativeName>
    </domain>
    <domain>
        <recommendedName>
            <fullName evidence="10">IMP cyclohydrolase</fullName>
            <ecNumber evidence="10">3.5.4.10</ecNumber>
        </recommendedName>
        <alternativeName>
            <fullName evidence="10">ATIC</fullName>
        </alternativeName>
        <alternativeName>
            <fullName evidence="10">IMP synthase</fullName>
        </alternativeName>
        <alternativeName>
            <fullName evidence="10">Inosinicase</fullName>
        </alternativeName>
    </domain>
</protein>
<dbReference type="EMBL" id="LR217715">
    <property type="protein sequence ID" value="VFP83257.1"/>
    <property type="molecule type" value="Genomic_DNA"/>
</dbReference>
<dbReference type="SMART" id="SM00851">
    <property type="entry name" value="MGS"/>
    <property type="match status" value="1"/>
</dbReference>
<evidence type="ECO:0000256" key="4">
    <source>
        <dbReference type="ARBA" id="ARBA00022679"/>
    </source>
</evidence>
<sequence length="529" mass="58321">MGQCHPIRRALLSVSDKVGILDFATGLSDRGIEIFSTGGTARVLSSSGIPVTEISAYTDFPEMMNGRLKTLHPKVHGGILGRRDQDDCIMIENGILPIDIVVVNLYPFCEKTSHNACALSEAIENIDVGGPAMVRAAAKNYKDVAVIITNTDYSRILLELDEHNNTLTENTRFLLAMKAFEYTATYDNTIAHYFQMQSLRFHQTKIEVCEAFPNSLNLKLTKKQDMRYGENSHQLAAFYVQEQNLESSILTAQQVQGKALSYNNVTDSDVALECAKEFDRPACVIVKHSNPCGVSLGNNILDAYQRAYRVDPISSFGGIIAFNRNLDCLTAQEVIQQQFVEVIIAPSASNDALQVTATKKNLRVLICGSLHKRQRGLDFRSVTGGILVQDRDVRLVDVNQLRMVSQRIATPQEVHDALFCWTVVKFVKSNAIVCGRHNTTIGIGTGQMSRIDAVRTAAMKASQAGLEISGSVMASDAFFPFRDSIDVAADMGVRCIIQPGGSVNDEEVITVANEYGIAMIFTDVRHFRH</sequence>
<evidence type="ECO:0000256" key="2">
    <source>
        <dbReference type="ARBA" id="ARBA00004954"/>
    </source>
</evidence>
<dbReference type="NCBIfam" id="TIGR00355">
    <property type="entry name" value="purH"/>
    <property type="match status" value="1"/>
</dbReference>
<dbReference type="SUPFAM" id="SSF52335">
    <property type="entry name" value="Methylglyoxal synthase-like"/>
    <property type="match status" value="1"/>
</dbReference>
<dbReference type="FunFam" id="3.40.50.1380:FF:000001">
    <property type="entry name" value="Bifunctional purine biosynthesis protein PurH"/>
    <property type="match status" value="1"/>
</dbReference>
<keyword evidence="5 10" id="KW-0658">Purine biosynthesis</keyword>
<evidence type="ECO:0000256" key="7">
    <source>
        <dbReference type="ARBA" id="ARBA00023268"/>
    </source>
</evidence>
<dbReference type="Gene3D" id="3.40.140.20">
    <property type="match status" value="2"/>
</dbReference>
<dbReference type="Pfam" id="PF01808">
    <property type="entry name" value="AICARFT_IMPCHas"/>
    <property type="match status" value="1"/>
</dbReference>
<dbReference type="SMART" id="SM00798">
    <property type="entry name" value="AICARFT_IMPCHas"/>
    <property type="match status" value="1"/>
</dbReference>
<evidence type="ECO:0000256" key="10">
    <source>
        <dbReference type="HAMAP-Rule" id="MF_00139"/>
    </source>
</evidence>
<dbReference type="UniPathway" id="UPA00074">
    <property type="reaction ID" value="UER00133"/>
</dbReference>
<dbReference type="PIRSF" id="PIRSF000414">
    <property type="entry name" value="AICARFT_IMPCHas"/>
    <property type="match status" value="1"/>
</dbReference>
<evidence type="ECO:0000256" key="5">
    <source>
        <dbReference type="ARBA" id="ARBA00022755"/>
    </source>
</evidence>
<comment type="similarity">
    <text evidence="3 10">Belongs to the PurH family.</text>
</comment>
<dbReference type="InterPro" id="IPR036914">
    <property type="entry name" value="MGS-like_dom_sf"/>
</dbReference>
<comment type="pathway">
    <text evidence="2 10">Purine metabolism; IMP biosynthesis via de novo pathway; 5-formamido-1-(5-phospho-D-ribosyl)imidazole-4-carboxamide from 5-amino-1-(5-phospho-D-ribosyl)imidazole-4-carboxamide (10-formyl THF route): step 1/1.</text>
</comment>
<dbReference type="HAMAP" id="MF_00139">
    <property type="entry name" value="PurH"/>
    <property type="match status" value="1"/>
</dbReference>
<dbReference type="SUPFAM" id="SSF53927">
    <property type="entry name" value="Cytidine deaminase-like"/>
    <property type="match status" value="1"/>
</dbReference>
<evidence type="ECO:0000313" key="13">
    <source>
        <dbReference type="Proteomes" id="UP000294368"/>
    </source>
</evidence>
<proteinExistence type="inferred from homology"/>
<comment type="domain">
    <text evidence="10">The IMP cyclohydrolase activity resides in the N-terminal region.</text>
</comment>
<dbReference type="InterPro" id="IPR011607">
    <property type="entry name" value="MGS-like_dom"/>
</dbReference>
<name>A0A451DAC3_9GAMM</name>
<dbReference type="PROSITE" id="PS51855">
    <property type="entry name" value="MGS"/>
    <property type="match status" value="1"/>
</dbReference>
<keyword evidence="7 10" id="KW-0511">Multifunctional enzyme</keyword>
<evidence type="ECO:0000313" key="12">
    <source>
        <dbReference type="EMBL" id="VFP83257.1"/>
    </source>
</evidence>
<dbReference type="GO" id="GO:0005829">
    <property type="term" value="C:cytosol"/>
    <property type="evidence" value="ECO:0007669"/>
    <property type="project" value="TreeGrafter"/>
</dbReference>
<dbReference type="FunFam" id="3.40.140.20:FF:000001">
    <property type="entry name" value="Bifunctional purine biosynthesis protein PurH"/>
    <property type="match status" value="1"/>
</dbReference>
<dbReference type="GO" id="GO:0004643">
    <property type="term" value="F:phosphoribosylaminoimidazolecarboxamide formyltransferase activity"/>
    <property type="evidence" value="ECO:0007669"/>
    <property type="project" value="UniProtKB-UniRule"/>
</dbReference>
<dbReference type="InterPro" id="IPR024051">
    <property type="entry name" value="AICAR_Tfase_dup_dom_sf"/>
</dbReference>
<dbReference type="GO" id="GO:0006189">
    <property type="term" value="P:'de novo' IMP biosynthetic process"/>
    <property type="evidence" value="ECO:0007669"/>
    <property type="project" value="UniProtKB-UniRule"/>
</dbReference>
<organism evidence="12 13">
    <name type="scientific">Candidatus Erwinia haradaeae</name>
    <dbReference type="NCBI Taxonomy" id="1922217"/>
    <lineage>
        <taxon>Bacteria</taxon>
        <taxon>Pseudomonadati</taxon>
        <taxon>Pseudomonadota</taxon>
        <taxon>Gammaproteobacteria</taxon>
        <taxon>Enterobacterales</taxon>
        <taxon>Erwiniaceae</taxon>
        <taxon>Erwinia</taxon>
    </lineage>
</organism>
<feature type="domain" description="MGS-like" evidence="11">
    <location>
        <begin position="1"/>
        <end position="148"/>
    </location>
</feature>
<dbReference type="EC" id="2.1.2.3" evidence="10"/>
<dbReference type="OrthoDB" id="9802065at2"/>
<reference evidence="12 13" key="1">
    <citation type="submission" date="2019-02" db="EMBL/GenBank/DDBJ databases">
        <authorList>
            <person name="Manzano-Marin A."/>
            <person name="Manzano-Marin A."/>
        </authorList>
    </citation>
    <scope>NUCLEOTIDE SEQUENCE [LARGE SCALE GENOMIC DNA]</scope>
    <source>
        <strain evidence="12 13">ErCikochiana</strain>
    </source>
</reference>
<keyword evidence="4 10" id="KW-0808">Transferase</keyword>
<dbReference type="InterPro" id="IPR016193">
    <property type="entry name" value="Cytidine_deaminase-like"/>
</dbReference>
<comment type="pathway">
    <text evidence="1 10">Purine metabolism; IMP biosynthesis via de novo pathway; IMP from 5-formamido-1-(5-phospho-D-ribosyl)imidazole-4-carboxamide: step 1/1.</text>
</comment>
<dbReference type="RefSeq" id="WP_157988606.1">
    <property type="nucleotide sequence ID" value="NZ_LR217715.1"/>
</dbReference>
<evidence type="ECO:0000259" key="11">
    <source>
        <dbReference type="PROSITE" id="PS51855"/>
    </source>
</evidence>
<dbReference type="PANTHER" id="PTHR11692">
    <property type="entry name" value="BIFUNCTIONAL PURINE BIOSYNTHESIS PROTEIN PURH"/>
    <property type="match status" value="1"/>
</dbReference>
<dbReference type="AlphaFoldDB" id="A0A451DAC3"/>
<comment type="catalytic activity">
    <reaction evidence="9 10">
        <text>IMP + H2O = 5-formamido-1-(5-phospho-D-ribosyl)imidazole-4-carboxamide</text>
        <dbReference type="Rhea" id="RHEA:18445"/>
        <dbReference type="ChEBI" id="CHEBI:15377"/>
        <dbReference type="ChEBI" id="CHEBI:58053"/>
        <dbReference type="ChEBI" id="CHEBI:58467"/>
        <dbReference type="EC" id="3.5.4.10"/>
    </reaction>
</comment>
<dbReference type="Pfam" id="PF02142">
    <property type="entry name" value="MGS"/>
    <property type="match status" value="1"/>
</dbReference>
<evidence type="ECO:0000256" key="8">
    <source>
        <dbReference type="ARBA" id="ARBA00050488"/>
    </source>
</evidence>
<accession>A0A451DAC3</accession>